<dbReference type="CDD" id="cd16917">
    <property type="entry name" value="HATPase_UhpB-NarQ-NarX-like"/>
    <property type="match status" value="1"/>
</dbReference>
<keyword evidence="6 13" id="KW-0418">Kinase</keyword>
<reference evidence="14" key="1">
    <citation type="submission" date="2016-07" db="EMBL/GenBank/DDBJ databases">
        <title>Frankia sp. NRRL B-16219 Genome sequencing.</title>
        <authorList>
            <person name="Ghodhbane-Gtari F."/>
            <person name="Swanson E."/>
            <person name="Gueddou A."/>
            <person name="Louati M."/>
            <person name="Nouioui I."/>
            <person name="Hezbri K."/>
            <person name="Abebe-Akele F."/>
            <person name="Simpson S."/>
            <person name="Morris K."/>
            <person name="Thomas K."/>
            <person name="Gtari M."/>
            <person name="Tisa L.S."/>
        </authorList>
    </citation>
    <scope>NUCLEOTIDE SEQUENCE [LARGE SCALE GENOMIC DNA]</scope>
    <source>
        <strain evidence="14">NRRL B-16219</strain>
    </source>
</reference>
<keyword evidence="4" id="KW-0808">Transferase</keyword>
<accession>A0A1S1PZ75</accession>
<protein>
    <recommendedName>
        <fullName evidence="2">histidine kinase</fullName>
        <ecNumber evidence="2">2.7.13.3</ecNumber>
    </recommendedName>
</protein>
<evidence type="ECO:0000256" key="10">
    <source>
        <dbReference type="SAM" id="Phobius"/>
    </source>
</evidence>
<keyword evidence="5" id="KW-0547">Nucleotide-binding</keyword>
<comment type="caution">
    <text evidence="13">The sequence shown here is derived from an EMBL/GenBank/DDBJ whole genome shotgun (WGS) entry which is preliminary data.</text>
</comment>
<dbReference type="InterPro" id="IPR050482">
    <property type="entry name" value="Sensor_HK_TwoCompSys"/>
</dbReference>
<keyword evidence="3" id="KW-0597">Phosphoprotein</keyword>
<dbReference type="EC" id="2.7.13.3" evidence="2"/>
<name>A0A1S1PZ75_9ACTN</name>
<dbReference type="EMBL" id="MAXA01000215">
    <property type="protein sequence ID" value="OHV27973.1"/>
    <property type="molecule type" value="Genomic_DNA"/>
</dbReference>
<evidence type="ECO:0000256" key="7">
    <source>
        <dbReference type="ARBA" id="ARBA00022840"/>
    </source>
</evidence>
<keyword evidence="10" id="KW-1133">Transmembrane helix</keyword>
<dbReference type="AlphaFoldDB" id="A0A1S1PZ75"/>
<dbReference type="GO" id="GO:0000155">
    <property type="term" value="F:phosphorelay sensor kinase activity"/>
    <property type="evidence" value="ECO:0007669"/>
    <property type="project" value="InterPro"/>
</dbReference>
<dbReference type="Pfam" id="PF02518">
    <property type="entry name" value="HATPase_c"/>
    <property type="match status" value="1"/>
</dbReference>
<dbReference type="GO" id="GO:0005524">
    <property type="term" value="F:ATP binding"/>
    <property type="evidence" value="ECO:0007669"/>
    <property type="project" value="UniProtKB-KW"/>
</dbReference>
<feature type="transmembrane region" description="Helical" evidence="10">
    <location>
        <begin position="68"/>
        <end position="87"/>
    </location>
</feature>
<keyword evidence="8" id="KW-0902">Two-component regulatory system</keyword>
<evidence type="ECO:0000313" key="14">
    <source>
        <dbReference type="Proteomes" id="UP000179769"/>
    </source>
</evidence>
<feature type="transmembrane region" description="Helical" evidence="10">
    <location>
        <begin position="27"/>
        <end position="56"/>
    </location>
</feature>
<feature type="transmembrane region" description="Helical" evidence="10">
    <location>
        <begin position="94"/>
        <end position="127"/>
    </location>
</feature>
<keyword evidence="14" id="KW-1185">Reference proteome</keyword>
<feature type="domain" description="Signal transduction histidine kinase subgroup 3 dimerisation and phosphoacceptor" evidence="12">
    <location>
        <begin position="187"/>
        <end position="249"/>
    </location>
</feature>
<dbReference type="InterPro" id="IPR036890">
    <property type="entry name" value="HATPase_C_sf"/>
</dbReference>
<dbReference type="PANTHER" id="PTHR24421:SF10">
    <property type="entry name" value="NITRATE_NITRITE SENSOR PROTEIN NARQ"/>
    <property type="match status" value="1"/>
</dbReference>
<dbReference type="GO" id="GO:0016020">
    <property type="term" value="C:membrane"/>
    <property type="evidence" value="ECO:0007669"/>
    <property type="project" value="InterPro"/>
</dbReference>
<dbReference type="PANTHER" id="PTHR24421">
    <property type="entry name" value="NITRATE/NITRITE SENSOR PROTEIN NARX-RELATED"/>
    <property type="match status" value="1"/>
</dbReference>
<keyword evidence="10" id="KW-0812">Transmembrane</keyword>
<dbReference type="InterPro" id="IPR003594">
    <property type="entry name" value="HATPase_dom"/>
</dbReference>
<dbReference type="Gene3D" id="1.20.5.1930">
    <property type="match status" value="1"/>
</dbReference>
<feature type="region of interest" description="Disordered" evidence="9">
    <location>
        <begin position="348"/>
        <end position="371"/>
    </location>
</feature>
<keyword evidence="7" id="KW-0067">ATP-binding</keyword>
<evidence type="ECO:0000256" key="3">
    <source>
        <dbReference type="ARBA" id="ARBA00022553"/>
    </source>
</evidence>
<evidence type="ECO:0000259" key="11">
    <source>
        <dbReference type="Pfam" id="PF02518"/>
    </source>
</evidence>
<feature type="domain" description="Histidine kinase/HSP90-like ATPase" evidence="11">
    <location>
        <begin position="310"/>
        <end position="402"/>
    </location>
</feature>
<proteinExistence type="predicted"/>
<evidence type="ECO:0000256" key="8">
    <source>
        <dbReference type="ARBA" id="ARBA00023012"/>
    </source>
</evidence>
<dbReference type="Proteomes" id="UP000179769">
    <property type="component" value="Unassembled WGS sequence"/>
</dbReference>
<feature type="transmembrane region" description="Helical" evidence="10">
    <location>
        <begin position="139"/>
        <end position="162"/>
    </location>
</feature>
<comment type="catalytic activity">
    <reaction evidence="1">
        <text>ATP + protein L-histidine = ADP + protein N-phospho-L-histidine.</text>
        <dbReference type="EC" id="2.7.13.3"/>
    </reaction>
</comment>
<sequence>MDAGRVTAGEAGTDPVAGMVRLADHAVYGLTAVAALISAVLVGLEPWPLLLIALAVAPPAAEACGLRVPPVVAGPLGLAMVTALILLDAPKTAILVAVALAAWVALRSASAPLNLFMIAAVSALSYVDFSRRPAAPHDGYLSSGSIVWGAAALYATATGVVLRRTTVLAAELARAQHRLVAAAATDERRRVAQDVHDLVAHSLAVALLNITGARRTMRRDPALADEALARAEQVGRDSLAGIRRAVGLLGGGDTPATGGSLRADRDSGGPLPDAHDLAALVDGYRRSGLAVELTVTGGLGGLDQAAGSVLFRTVREALANVLHHAGGTATWITVEMLADSVRVTVRNARPGPGDGVPPAARGPRPGGGMGLAGMAERVHALGGSVVAGPRDGGWEVTATIPTVAVGPVGGGPR</sequence>
<evidence type="ECO:0000256" key="6">
    <source>
        <dbReference type="ARBA" id="ARBA00022777"/>
    </source>
</evidence>
<dbReference type="InterPro" id="IPR011712">
    <property type="entry name" value="Sig_transdc_His_kin_sub3_dim/P"/>
</dbReference>
<evidence type="ECO:0000256" key="5">
    <source>
        <dbReference type="ARBA" id="ARBA00022741"/>
    </source>
</evidence>
<evidence type="ECO:0000256" key="1">
    <source>
        <dbReference type="ARBA" id="ARBA00000085"/>
    </source>
</evidence>
<dbReference type="GO" id="GO:0046983">
    <property type="term" value="F:protein dimerization activity"/>
    <property type="evidence" value="ECO:0007669"/>
    <property type="project" value="InterPro"/>
</dbReference>
<gene>
    <name evidence="13" type="ORF">BBK14_18605</name>
</gene>
<evidence type="ECO:0000256" key="4">
    <source>
        <dbReference type="ARBA" id="ARBA00022679"/>
    </source>
</evidence>
<evidence type="ECO:0000256" key="9">
    <source>
        <dbReference type="SAM" id="MobiDB-lite"/>
    </source>
</evidence>
<feature type="compositionally biased region" description="Low complexity" evidence="9">
    <location>
        <begin position="348"/>
        <end position="363"/>
    </location>
</feature>
<evidence type="ECO:0000259" key="12">
    <source>
        <dbReference type="Pfam" id="PF07730"/>
    </source>
</evidence>
<dbReference type="OrthoDB" id="227596at2"/>
<evidence type="ECO:0000313" key="13">
    <source>
        <dbReference type="EMBL" id="OHV27973.1"/>
    </source>
</evidence>
<dbReference type="Pfam" id="PF07730">
    <property type="entry name" value="HisKA_3"/>
    <property type="match status" value="1"/>
</dbReference>
<evidence type="ECO:0000256" key="2">
    <source>
        <dbReference type="ARBA" id="ARBA00012438"/>
    </source>
</evidence>
<keyword evidence="10" id="KW-0472">Membrane</keyword>
<organism evidence="13 14">
    <name type="scientific">Parafrankia soli</name>
    <dbReference type="NCBI Taxonomy" id="2599596"/>
    <lineage>
        <taxon>Bacteria</taxon>
        <taxon>Bacillati</taxon>
        <taxon>Actinomycetota</taxon>
        <taxon>Actinomycetes</taxon>
        <taxon>Frankiales</taxon>
        <taxon>Frankiaceae</taxon>
        <taxon>Parafrankia</taxon>
    </lineage>
</organism>
<dbReference type="Gene3D" id="3.30.565.10">
    <property type="entry name" value="Histidine kinase-like ATPase, C-terminal domain"/>
    <property type="match status" value="1"/>
</dbReference>
<dbReference type="SUPFAM" id="SSF55874">
    <property type="entry name" value="ATPase domain of HSP90 chaperone/DNA topoisomerase II/histidine kinase"/>
    <property type="match status" value="1"/>
</dbReference>